<dbReference type="RefSeq" id="WP_072818398.1">
    <property type="nucleotide sequence ID" value="NZ_FQUJ01000002.1"/>
</dbReference>
<evidence type="ECO:0000313" key="4">
    <source>
        <dbReference type="EMBL" id="SHE28512.1"/>
    </source>
</evidence>
<evidence type="ECO:0000313" key="5">
    <source>
        <dbReference type="Proteomes" id="UP000184346"/>
    </source>
</evidence>
<evidence type="ECO:0000256" key="2">
    <source>
        <dbReference type="PROSITE-ProRule" id="PRU00703"/>
    </source>
</evidence>
<dbReference type="InterPro" id="IPR051257">
    <property type="entry name" value="Diverse_CBS-Domain"/>
</dbReference>
<organism evidence="4 5">
    <name type="scientific">Modicisalibacter ilicicola DSM 19980</name>
    <dbReference type="NCBI Taxonomy" id="1121942"/>
    <lineage>
        <taxon>Bacteria</taxon>
        <taxon>Pseudomonadati</taxon>
        <taxon>Pseudomonadota</taxon>
        <taxon>Gammaproteobacteria</taxon>
        <taxon>Oceanospirillales</taxon>
        <taxon>Halomonadaceae</taxon>
        <taxon>Modicisalibacter</taxon>
    </lineage>
</organism>
<dbReference type="Pfam" id="PF00571">
    <property type="entry name" value="CBS"/>
    <property type="match status" value="2"/>
</dbReference>
<dbReference type="PROSITE" id="PS51371">
    <property type="entry name" value="CBS"/>
    <property type="match status" value="2"/>
</dbReference>
<dbReference type="SMART" id="SM00116">
    <property type="entry name" value="CBS"/>
    <property type="match status" value="2"/>
</dbReference>
<accession>A0A1M4S8J2</accession>
<dbReference type="CDD" id="cd04629">
    <property type="entry name" value="CBS_pair_bac"/>
    <property type="match status" value="1"/>
</dbReference>
<evidence type="ECO:0000256" key="1">
    <source>
        <dbReference type="ARBA" id="ARBA00023122"/>
    </source>
</evidence>
<sequence length="136" mass="14675">MTKKAPTNVGEIMSRDCFRVSGSTSVATLVAGLALHRLPGAPVVDEHDHLIGFISEQDVLGKLLDSAYYGGQPALVRELMRQEVLTVPPDKSIVDLAQEMLGNKPKVYPVVDGQRLMGIVTRHDILGAIASMRGNL</sequence>
<keyword evidence="5" id="KW-1185">Reference proteome</keyword>
<feature type="domain" description="CBS" evidence="3">
    <location>
        <begin position="80"/>
        <end position="136"/>
    </location>
</feature>
<dbReference type="InterPro" id="IPR000644">
    <property type="entry name" value="CBS_dom"/>
</dbReference>
<dbReference type="Gene3D" id="3.10.580.10">
    <property type="entry name" value="CBS-domain"/>
    <property type="match status" value="1"/>
</dbReference>
<dbReference type="EMBL" id="FQUJ01000002">
    <property type="protein sequence ID" value="SHE28512.1"/>
    <property type="molecule type" value="Genomic_DNA"/>
</dbReference>
<dbReference type="PANTHER" id="PTHR43080">
    <property type="entry name" value="CBS DOMAIN-CONTAINING PROTEIN CBSX3, MITOCHONDRIAL"/>
    <property type="match status" value="1"/>
</dbReference>
<reference evidence="4 5" key="1">
    <citation type="submission" date="2016-11" db="EMBL/GenBank/DDBJ databases">
        <authorList>
            <person name="Jaros S."/>
            <person name="Januszkiewicz K."/>
            <person name="Wedrychowicz H."/>
        </authorList>
    </citation>
    <scope>NUCLEOTIDE SEQUENCE [LARGE SCALE GENOMIC DNA]</scope>
    <source>
        <strain evidence="4 5">DSM 19980</strain>
    </source>
</reference>
<dbReference type="InterPro" id="IPR046342">
    <property type="entry name" value="CBS_dom_sf"/>
</dbReference>
<evidence type="ECO:0000259" key="3">
    <source>
        <dbReference type="PROSITE" id="PS51371"/>
    </source>
</evidence>
<dbReference type="Proteomes" id="UP000184346">
    <property type="component" value="Unassembled WGS sequence"/>
</dbReference>
<feature type="domain" description="CBS" evidence="3">
    <location>
        <begin position="13"/>
        <end position="69"/>
    </location>
</feature>
<proteinExistence type="predicted"/>
<dbReference type="OrthoDB" id="9790355at2"/>
<keyword evidence="1 2" id="KW-0129">CBS domain</keyword>
<dbReference type="PANTHER" id="PTHR43080:SF2">
    <property type="entry name" value="CBS DOMAIN-CONTAINING PROTEIN"/>
    <property type="match status" value="1"/>
</dbReference>
<dbReference type="InterPro" id="IPR044729">
    <property type="entry name" value="CBS_bac"/>
</dbReference>
<protein>
    <submittedName>
        <fullName evidence="4">CBS domain-containing protein</fullName>
    </submittedName>
</protein>
<dbReference type="AlphaFoldDB" id="A0A1M4S8J2"/>
<dbReference type="STRING" id="1121942.SAMN02745148_00011"/>
<name>A0A1M4S8J2_9GAMM</name>
<dbReference type="SUPFAM" id="SSF54631">
    <property type="entry name" value="CBS-domain pair"/>
    <property type="match status" value="1"/>
</dbReference>
<gene>
    <name evidence="4" type="ORF">SAMN02745148_00011</name>
</gene>